<gene>
    <name evidence="19" type="ORF">BTO11_11625</name>
</gene>
<evidence type="ECO:0000256" key="12">
    <source>
        <dbReference type="ARBA" id="ARBA00023239"/>
    </source>
</evidence>
<comment type="function">
    <text evidence="3">Catalyzes the biosynthesis of agmatine from arginine.</text>
</comment>
<sequence length="653" mass="73874">MPNNTTDAKDWDHEDSEKLYGVSRWSKGYFSIGSKGDLLATPDHHQPNLTLNIQEIVEEMTETGIKFPAVIRFHDILRSQVEMLNTTFRRVIADAEYTGQYFGVFPIKVNQMREVVEEIVNAGEKFNYGLEAGSKPELMAALAYNTNKDSLTILNGYKDEEYFRLALLGQQIGRNIIIVIEKFNELKTLVQIAKEMGVTPVIGLRSKLMVKGKGKWKNSSGERAKFGLSYVEMLHAVDYLKQEGFASSIQLLHFHIGSQLTDIRSIKDAIQEASMVYMNLVKYGVPLQYIDVGGGLAVDYDGSQSTNNSSCNYSTEEYILDIVYGIKQTCDLNDIPHPNIVSESGRAITAHHSCVVAKVIGEIKPNTTQYDTSVAADEHILITNMREITQELTSENYQEMYNDLVSIKEQTVSAFNLGVLSLKDMAKMETLYWQTLEQINQHLIGEEFVPEQLMKIPSLLSSQYLVNFSVFQSTIDSWAIKQVLPIVPINRLSEKPTKIASLVDITCDSDGKIDHFIEANGSSNTLPLHELKDGEDYHIGIFLTGAYQDVMGDMHNLFGRLNEVHIYSYDDDPKDYYIEEVVKGSAMGDVLSTMQYSSEILANNIKKEIDKRVSKGQIKPRVGVQLTDFYENCLSSYTYLTDDKERRNRWISR</sequence>
<evidence type="ECO:0000256" key="9">
    <source>
        <dbReference type="ARBA" id="ARBA00022898"/>
    </source>
</evidence>
<dbReference type="GO" id="GO:0046872">
    <property type="term" value="F:metal ion binding"/>
    <property type="evidence" value="ECO:0007669"/>
    <property type="project" value="UniProtKB-KW"/>
</dbReference>
<organism evidence="19 20">
    <name type="scientific">Psychrosphaera saromensis</name>
    <dbReference type="NCBI Taxonomy" id="716813"/>
    <lineage>
        <taxon>Bacteria</taxon>
        <taxon>Pseudomonadati</taxon>
        <taxon>Pseudomonadota</taxon>
        <taxon>Gammaproteobacteria</taxon>
        <taxon>Alteromonadales</taxon>
        <taxon>Pseudoalteromonadaceae</taxon>
        <taxon>Psychrosphaera</taxon>
    </lineage>
</organism>
<evidence type="ECO:0000256" key="14">
    <source>
        <dbReference type="PIRSR" id="PIRSR001336-50"/>
    </source>
</evidence>
<comment type="similarity">
    <text evidence="4">Belongs to the Orn/Lys/Arg decarboxylase class-II family. SpeA subfamily.</text>
</comment>
<keyword evidence="9 14" id="KW-0663">Pyridoxal phosphate</keyword>
<accession>A0A2S7UWD0</accession>
<name>A0A2S7UWD0_9GAMM</name>
<dbReference type="AlphaFoldDB" id="A0A2S7UWD0"/>
<evidence type="ECO:0000256" key="1">
    <source>
        <dbReference type="ARBA" id="ARBA00001933"/>
    </source>
</evidence>
<evidence type="ECO:0000259" key="18">
    <source>
        <dbReference type="Pfam" id="PF17944"/>
    </source>
</evidence>
<dbReference type="InterPro" id="IPR022653">
    <property type="entry name" value="De-COase2_pyr-phos_BS"/>
</dbReference>
<dbReference type="Pfam" id="PF17810">
    <property type="entry name" value="Arg_decarb_HB"/>
    <property type="match status" value="1"/>
</dbReference>
<evidence type="ECO:0000256" key="15">
    <source>
        <dbReference type="PIRSR" id="PIRSR600183-50"/>
    </source>
</evidence>
<comment type="caution">
    <text evidence="19">The sequence shown here is derived from an EMBL/GenBank/DDBJ whole genome shotgun (WGS) entry which is preliminary data.</text>
</comment>
<dbReference type="Gene3D" id="3.20.20.10">
    <property type="entry name" value="Alanine racemase"/>
    <property type="match status" value="1"/>
</dbReference>
<keyword evidence="10" id="KW-0745">Spermidine biosynthesis</keyword>
<dbReference type="EC" id="4.1.1.19" evidence="5 13"/>
<dbReference type="PRINTS" id="PR01179">
    <property type="entry name" value="ODADCRBXLASE"/>
</dbReference>
<keyword evidence="11" id="KW-0620">Polyamine biosynthesis</keyword>
<dbReference type="PANTHER" id="PTHR43295:SF9">
    <property type="entry name" value="BIOSYNTHETIC ARGININE DECARBOXYLASE"/>
    <property type="match status" value="1"/>
</dbReference>
<evidence type="ECO:0000256" key="3">
    <source>
        <dbReference type="ARBA" id="ARBA00002257"/>
    </source>
</evidence>
<dbReference type="PROSITE" id="PS00878">
    <property type="entry name" value="ODR_DC_2_1"/>
    <property type="match status" value="1"/>
</dbReference>
<keyword evidence="8" id="KW-0460">Magnesium</keyword>
<feature type="domain" description="Arginine decarboxylase helical bundle" evidence="17">
    <location>
        <begin position="376"/>
        <end position="454"/>
    </location>
</feature>
<comment type="cofactor">
    <cofactor evidence="1 14">
        <name>pyridoxal 5'-phosphate</name>
        <dbReference type="ChEBI" id="CHEBI:597326"/>
    </cofactor>
</comment>
<dbReference type="OrthoDB" id="9802658at2"/>
<dbReference type="SUPFAM" id="SSF50621">
    <property type="entry name" value="Alanine racemase C-terminal domain-like"/>
    <property type="match status" value="1"/>
</dbReference>
<evidence type="ECO:0000259" key="17">
    <source>
        <dbReference type="Pfam" id="PF17810"/>
    </source>
</evidence>
<dbReference type="PRINTS" id="PR01180">
    <property type="entry name" value="ARGDCRBXLASE"/>
</dbReference>
<dbReference type="GO" id="GO:0008295">
    <property type="term" value="P:spermidine biosynthetic process"/>
    <property type="evidence" value="ECO:0007669"/>
    <property type="project" value="UniProtKB-UniRule"/>
</dbReference>
<dbReference type="GO" id="GO:0006527">
    <property type="term" value="P:L-arginine catabolic process"/>
    <property type="evidence" value="ECO:0007669"/>
    <property type="project" value="InterPro"/>
</dbReference>
<feature type="active site" description="Proton donor" evidence="15">
    <location>
        <position position="507"/>
    </location>
</feature>
<dbReference type="Pfam" id="PF02784">
    <property type="entry name" value="Orn_Arg_deC_N"/>
    <property type="match status" value="1"/>
</dbReference>
<dbReference type="GO" id="GO:0008792">
    <property type="term" value="F:arginine decarboxylase activity"/>
    <property type="evidence" value="ECO:0007669"/>
    <property type="project" value="UniProtKB-UniRule"/>
</dbReference>
<dbReference type="Pfam" id="PF17944">
    <property type="entry name" value="Arg_decarbox_C"/>
    <property type="match status" value="1"/>
</dbReference>
<dbReference type="NCBIfam" id="TIGR01273">
    <property type="entry name" value="speA"/>
    <property type="match status" value="1"/>
</dbReference>
<feature type="modified residue" description="N6-(pyridoxal phosphate)lysine" evidence="14">
    <location>
        <position position="108"/>
    </location>
</feature>
<dbReference type="Gene3D" id="2.40.37.10">
    <property type="entry name" value="Lyase, Ornithine Decarboxylase, Chain A, domain 1"/>
    <property type="match status" value="1"/>
</dbReference>
<feature type="domain" description="Arginine decarboxylase C-terminal helical" evidence="18">
    <location>
        <begin position="587"/>
        <end position="640"/>
    </location>
</feature>
<dbReference type="Gene3D" id="1.20.58.930">
    <property type="match status" value="1"/>
</dbReference>
<proteinExistence type="inferred from homology"/>
<dbReference type="PIRSF" id="PIRSF001336">
    <property type="entry name" value="Arg_decrbxlase"/>
    <property type="match status" value="1"/>
</dbReference>
<evidence type="ECO:0000256" key="6">
    <source>
        <dbReference type="ARBA" id="ARBA00022723"/>
    </source>
</evidence>
<keyword evidence="12" id="KW-0456">Lyase</keyword>
<protein>
    <recommendedName>
        <fullName evidence="5 13">Arginine decarboxylase</fullName>
        <ecNumber evidence="5 13">4.1.1.19</ecNumber>
    </recommendedName>
</protein>
<evidence type="ECO:0000256" key="4">
    <source>
        <dbReference type="ARBA" id="ARBA00008357"/>
    </source>
</evidence>
<dbReference type="Proteomes" id="UP000239007">
    <property type="component" value="Unassembled WGS sequence"/>
</dbReference>
<dbReference type="EMBL" id="MSCH01000003">
    <property type="protein sequence ID" value="PQJ54237.1"/>
    <property type="molecule type" value="Genomic_DNA"/>
</dbReference>
<dbReference type="InterPro" id="IPR040634">
    <property type="entry name" value="Arg_decarb_HB"/>
</dbReference>
<keyword evidence="7" id="KW-0210">Decarboxylase</keyword>
<evidence type="ECO:0000259" key="16">
    <source>
        <dbReference type="Pfam" id="PF02784"/>
    </source>
</evidence>
<dbReference type="SUPFAM" id="SSF51419">
    <property type="entry name" value="PLP-binding barrel"/>
    <property type="match status" value="1"/>
</dbReference>
<reference evidence="19 20" key="1">
    <citation type="submission" date="2016-12" db="EMBL/GenBank/DDBJ databases">
        <title>Diversity of luminous bacteria.</title>
        <authorList>
            <person name="Yoshizawa S."/>
            <person name="Kogure K."/>
        </authorList>
    </citation>
    <scope>NUCLEOTIDE SEQUENCE [LARGE SCALE GENOMIC DNA]</scope>
    <source>
        <strain evidence="19 20">SA4-48</strain>
    </source>
</reference>
<evidence type="ECO:0000256" key="5">
    <source>
        <dbReference type="ARBA" id="ARBA00012426"/>
    </source>
</evidence>
<dbReference type="CDD" id="cd06830">
    <property type="entry name" value="PLPDE_III_ADC"/>
    <property type="match status" value="1"/>
</dbReference>
<evidence type="ECO:0000256" key="7">
    <source>
        <dbReference type="ARBA" id="ARBA00022793"/>
    </source>
</evidence>
<keyword evidence="6" id="KW-0479">Metal-binding</keyword>
<feature type="domain" description="Orn/DAP/Arg decarboxylase 2 N-terminal" evidence="16">
    <location>
        <begin position="96"/>
        <end position="350"/>
    </location>
</feature>
<evidence type="ECO:0000313" key="20">
    <source>
        <dbReference type="Proteomes" id="UP000239007"/>
    </source>
</evidence>
<evidence type="ECO:0000313" key="19">
    <source>
        <dbReference type="EMBL" id="PQJ54237.1"/>
    </source>
</evidence>
<comment type="cofactor">
    <cofactor evidence="2">
        <name>Mg(2+)</name>
        <dbReference type="ChEBI" id="CHEBI:18420"/>
    </cofactor>
</comment>
<dbReference type="Gene3D" id="1.10.287.3440">
    <property type="match status" value="1"/>
</dbReference>
<dbReference type="InterPro" id="IPR041128">
    <property type="entry name" value="Arg_decarbox_C"/>
</dbReference>
<dbReference type="InterPro" id="IPR029066">
    <property type="entry name" value="PLP-binding_barrel"/>
</dbReference>
<dbReference type="NCBIfam" id="NF003763">
    <property type="entry name" value="PRK05354.1"/>
    <property type="match status" value="1"/>
</dbReference>
<dbReference type="InterPro" id="IPR022644">
    <property type="entry name" value="De-COase2_N"/>
</dbReference>
<keyword evidence="20" id="KW-1185">Reference proteome</keyword>
<dbReference type="InterPro" id="IPR002985">
    <property type="entry name" value="Arg_decrbxlase"/>
</dbReference>
<dbReference type="InterPro" id="IPR009006">
    <property type="entry name" value="Ala_racemase/Decarboxylase_C"/>
</dbReference>
<dbReference type="InterPro" id="IPR000183">
    <property type="entry name" value="Orn/DAP/Arg_de-COase"/>
</dbReference>
<evidence type="ECO:0000256" key="2">
    <source>
        <dbReference type="ARBA" id="ARBA00001946"/>
    </source>
</evidence>
<dbReference type="RefSeq" id="WP_105052751.1">
    <property type="nucleotide sequence ID" value="NZ_BMYG01000006.1"/>
</dbReference>
<evidence type="ECO:0000256" key="13">
    <source>
        <dbReference type="NCBIfam" id="TIGR01273"/>
    </source>
</evidence>
<evidence type="ECO:0000256" key="11">
    <source>
        <dbReference type="ARBA" id="ARBA00023115"/>
    </source>
</evidence>
<evidence type="ECO:0000256" key="10">
    <source>
        <dbReference type="ARBA" id="ARBA00023066"/>
    </source>
</evidence>
<evidence type="ECO:0000256" key="8">
    <source>
        <dbReference type="ARBA" id="ARBA00022842"/>
    </source>
</evidence>
<dbReference type="PANTHER" id="PTHR43295">
    <property type="entry name" value="ARGININE DECARBOXYLASE"/>
    <property type="match status" value="1"/>
</dbReference>